<evidence type="ECO:0000313" key="1">
    <source>
        <dbReference type="EMBL" id="TVT40425.1"/>
    </source>
</evidence>
<dbReference type="Proteomes" id="UP000317624">
    <property type="component" value="Unassembled WGS sequence"/>
</dbReference>
<keyword evidence="2" id="KW-1185">Reference proteome</keyword>
<reference evidence="1 2" key="1">
    <citation type="submission" date="2019-07" db="EMBL/GenBank/DDBJ databases">
        <title>Hymenobacter sp. straun FUR1 Genome sequencing and assembly.</title>
        <authorList>
            <person name="Chhetri G."/>
        </authorList>
    </citation>
    <scope>NUCLEOTIDE SEQUENCE [LARGE SCALE GENOMIC DNA]</scope>
    <source>
        <strain evidence="1 2">Fur1</strain>
    </source>
</reference>
<dbReference type="AlphaFoldDB" id="A0A558BV76"/>
<accession>A0A558BV76</accession>
<gene>
    <name evidence="1" type="ORF">FNT36_13170</name>
</gene>
<sequence>MAKQLNIRKKLTWSAPAGGRFAALASFVKAAEAQGWTDDEIQFVMDEVVEADDDAAGLAILADYTAR</sequence>
<proteinExistence type="predicted"/>
<name>A0A558BV76_9BACT</name>
<organism evidence="1 2">
    <name type="scientific">Hymenobacter setariae</name>
    <dbReference type="NCBI Taxonomy" id="2594794"/>
    <lineage>
        <taxon>Bacteria</taxon>
        <taxon>Pseudomonadati</taxon>
        <taxon>Bacteroidota</taxon>
        <taxon>Cytophagia</taxon>
        <taxon>Cytophagales</taxon>
        <taxon>Hymenobacteraceae</taxon>
        <taxon>Hymenobacter</taxon>
    </lineage>
</organism>
<dbReference type="EMBL" id="VMRJ01000003">
    <property type="protein sequence ID" value="TVT40425.1"/>
    <property type="molecule type" value="Genomic_DNA"/>
</dbReference>
<comment type="caution">
    <text evidence="1">The sequence shown here is derived from an EMBL/GenBank/DDBJ whole genome shotgun (WGS) entry which is preliminary data.</text>
</comment>
<protein>
    <submittedName>
        <fullName evidence="1">Uncharacterized protein</fullName>
    </submittedName>
</protein>
<dbReference type="OrthoDB" id="853805at2"/>
<evidence type="ECO:0000313" key="2">
    <source>
        <dbReference type="Proteomes" id="UP000317624"/>
    </source>
</evidence>
<dbReference type="RefSeq" id="WP_144848331.1">
    <property type="nucleotide sequence ID" value="NZ_VMRJ01000003.1"/>
</dbReference>